<keyword evidence="8" id="KW-1185">Reference proteome</keyword>
<dbReference type="RefSeq" id="WP_142788197.1">
    <property type="nucleotide sequence ID" value="NZ_VHJK01000001.1"/>
</dbReference>
<evidence type="ECO:0000313" key="7">
    <source>
        <dbReference type="EMBL" id="TRD11924.1"/>
    </source>
</evidence>
<keyword evidence="5" id="KW-0408">Iron</keyword>
<dbReference type="InterPro" id="IPR003347">
    <property type="entry name" value="JmjC_dom"/>
</dbReference>
<keyword evidence="4" id="KW-0560">Oxidoreductase</keyword>
<evidence type="ECO:0000259" key="6">
    <source>
        <dbReference type="PROSITE" id="PS51184"/>
    </source>
</evidence>
<dbReference type="PANTHER" id="PTHR13096">
    <property type="entry name" value="MINA53 MYC INDUCED NUCLEAR ANTIGEN"/>
    <property type="match status" value="1"/>
</dbReference>
<dbReference type="GO" id="GO:0046872">
    <property type="term" value="F:metal ion binding"/>
    <property type="evidence" value="ECO:0007669"/>
    <property type="project" value="UniProtKB-KW"/>
</dbReference>
<evidence type="ECO:0000313" key="8">
    <source>
        <dbReference type="Proteomes" id="UP000316343"/>
    </source>
</evidence>
<name>A0A547PD06_9SPHN</name>
<dbReference type="Proteomes" id="UP000316343">
    <property type="component" value="Unassembled WGS sequence"/>
</dbReference>
<dbReference type="EMBL" id="VHJK01000001">
    <property type="protein sequence ID" value="TRD11924.1"/>
    <property type="molecule type" value="Genomic_DNA"/>
</dbReference>
<dbReference type="Gene3D" id="2.60.120.650">
    <property type="entry name" value="Cupin"/>
    <property type="match status" value="1"/>
</dbReference>
<dbReference type="PROSITE" id="PS51184">
    <property type="entry name" value="JMJC"/>
    <property type="match status" value="1"/>
</dbReference>
<dbReference type="Pfam" id="PF08007">
    <property type="entry name" value="JmjC_2"/>
    <property type="match status" value="1"/>
</dbReference>
<dbReference type="InterPro" id="IPR046799">
    <property type="entry name" value="ROXA-like_wH"/>
</dbReference>
<dbReference type="OrthoDB" id="9764016at2"/>
<keyword evidence="3" id="KW-0223">Dioxygenase</keyword>
<dbReference type="Pfam" id="PF20514">
    <property type="entry name" value="WHD_ROXA"/>
    <property type="match status" value="1"/>
</dbReference>
<dbReference type="PANTHER" id="PTHR13096:SF8">
    <property type="entry name" value="RIBOSOMAL OXYGENASE 1"/>
    <property type="match status" value="1"/>
</dbReference>
<comment type="cofactor">
    <cofactor evidence="1">
        <name>Fe(2+)</name>
        <dbReference type="ChEBI" id="CHEBI:29033"/>
    </cofactor>
</comment>
<feature type="domain" description="JmjC" evidence="6">
    <location>
        <begin position="93"/>
        <end position="222"/>
    </location>
</feature>
<keyword evidence="2" id="KW-0479">Metal-binding</keyword>
<evidence type="ECO:0000256" key="1">
    <source>
        <dbReference type="ARBA" id="ARBA00001954"/>
    </source>
</evidence>
<dbReference type="Gene3D" id="3.40.366.30">
    <property type="entry name" value="50S ribosomal protein L16 arginine hydroxylase, Chain A, Domain 2"/>
    <property type="match status" value="1"/>
</dbReference>
<evidence type="ECO:0000256" key="5">
    <source>
        <dbReference type="ARBA" id="ARBA00023004"/>
    </source>
</evidence>
<evidence type="ECO:0000256" key="2">
    <source>
        <dbReference type="ARBA" id="ARBA00022723"/>
    </source>
</evidence>
<evidence type="ECO:0000256" key="4">
    <source>
        <dbReference type="ARBA" id="ARBA00023002"/>
    </source>
</evidence>
<sequence>MHLRDFDADKFLSEYWQKKPLLIRSPWASWSNPVEPDELAGLACEAGVESRLITQSAPEWGLENGPLPEDRFDRLGKDPWTLLVQSVDHHIPCVAALLESFRFVPNWRIDDVMVSYAVDGGGVGAHFDHYDVFLVQGLGRRRWELGELCDENVELLPHSNLSLLADFQPTDEWILEAGDILYVPPRIAHRGTAIGDGCMTYSIGFRAPSCAELIDNWADDLADGLLDQDRYTDPGLAKQDNPGEIDPDAIAQLHSMITEKILDRSSFARWFGRYNTSPKNPDIDWRPETSAEVDDIRRSLAEGAVILRNPASRFSFIRETPSSVLLFVDGQSFECTGAQAELAERICAEPRLILGSDKSRSALDLPTLSLIADLFNQGSVALDL</sequence>
<reference evidence="7 8" key="1">
    <citation type="submission" date="2019-06" db="EMBL/GenBank/DDBJ databases">
        <title>Erythrobacter insulae sp. nov., isolated from a tidal flat.</title>
        <authorList>
            <person name="Yoon J.-H."/>
        </authorList>
    </citation>
    <scope>NUCLEOTIDE SEQUENCE [LARGE SCALE GENOMIC DNA]</scope>
    <source>
        <strain evidence="7 8">JBTF-M21</strain>
    </source>
</reference>
<gene>
    <name evidence="7" type="ORF">FGU71_08700</name>
</gene>
<dbReference type="InterPro" id="IPR039994">
    <property type="entry name" value="NO66-like"/>
</dbReference>
<dbReference type="GO" id="GO:0016706">
    <property type="term" value="F:2-oxoglutarate-dependent dioxygenase activity"/>
    <property type="evidence" value="ECO:0007669"/>
    <property type="project" value="TreeGrafter"/>
</dbReference>
<dbReference type="SUPFAM" id="SSF51197">
    <property type="entry name" value="Clavaminate synthase-like"/>
    <property type="match status" value="1"/>
</dbReference>
<evidence type="ECO:0000256" key="3">
    <source>
        <dbReference type="ARBA" id="ARBA00022964"/>
    </source>
</evidence>
<protein>
    <submittedName>
        <fullName evidence="7">Cupin domain-containing protein</fullName>
    </submittedName>
</protein>
<accession>A0A547PD06</accession>
<comment type="caution">
    <text evidence="7">The sequence shown here is derived from an EMBL/GenBank/DDBJ whole genome shotgun (WGS) entry which is preliminary data.</text>
</comment>
<dbReference type="AlphaFoldDB" id="A0A547PD06"/>
<proteinExistence type="predicted"/>
<organism evidence="7 8">
    <name type="scientific">Erythrobacter insulae</name>
    <dbReference type="NCBI Taxonomy" id="2584124"/>
    <lineage>
        <taxon>Bacteria</taxon>
        <taxon>Pseudomonadati</taxon>
        <taxon>Pseudomonadota</taxon>
        <taxon>Alphaproteobacteria</taxon>
        <taxon>Sphingomonadales</taxon>
        <taxon>Erythrobacteraceae</taxon>
        <taxon>Erythrobacter/Porphyrobacter group</taxon>
        <taxon>Erythrobacter</taxon>
    </lineage>
</organism>